<evidence type="ECO:0000313" key="4">
    <source>
        <dbReference type="Proteomes" id="UP001271274"/>
    </source>
</evidence>
<keyword evidence="4" id="KW-1185">Reference proteome</keyword>
<protein>
    <submittedName>
        <fullName evidence="3">DUF3344 domain-containing protein</fullName>
    </submittedName>
</protein>
<evidence type="ECO:0000313" key="3">
    <source>
        <dbReference type="EMBL" id="MDX3699919.1"/>
    </source>
</evidence>
<organism evidence="3 4">
    <name type="scientific">Streptomyces europaeiscabiei</name>
    <dbReference type="NCBI Taxonomy" id="146819"/>
    <lineage>
        <taxon>Bacteria</taxon>
        <taxon>Bacillati</taxon>
        <taxon>Actinomycetota</taxon>
        <taxon>Actinomycetes</taxon>
        <taxon>Kitasatosporales</taxon>
        <taxon>Streptomycetaceae</taxon>
        <taxon>Streptomyces</taxon>
    </lineage>
</organism>
<gene>
    <name evidence="3" type="ORF">PV662_09140</name>
</gene>
<dbReference type="EMBL" id="JARAYU010000002">
    <property type="protein sequence ID" value="MDX3699919.1"/>
    <property type="molecule type" value="Genomic_DNA"/>
</dbReference>
<dbReference type="RefSeq" id="WP_046708544.1">
    <property type="nucleotide sequence ID" value="NZ_JARAUR010000293.1"/>
</dbReference>
<comment type="caution">
    <text evidence="3">The sequence shown here is derived from an EMBL/GenBank/DDBJ whole genome shotgun (WGS) entry which is preliminary data.</text>
</comment>
<dbReference type="Proteomes" id="UP001271274">
    <property type="component" value="Unassembled WGS sequence"/>
</dbReference>
<feature type="chain" id="PRO_5046786414" evidence="2">
    <location>
        <begin position="32"/>
        <end position="385"/>
    </location>
</feature>
<accession>A0ABU4NE58</accession>
<evidence type="ECO:0000256" key="2">
    <source>
        <dbReference type="SAM" id="SignalP"/>
    </source>
</evidence>
<keyword evidence="2" id="KW-0732">Signal</keyword>
<name>A0ABU4NE58_9ACTN</name>
<reference evidence="3 4" key="1">
    <citation type="journal article" date="2023" name="Microb. Genom.">
        <title>Mesoterricola silvestris gen. nov., sp. nov., Mesoterricola sediminis sp. nov., Geothrix oryzae sp. nov., Geothrix edaphica sp. nov., Geothrix rubra sp. nov., and Geothrix limicola sp. nov., six novel members of Acidobacteriota isolated from soils.</title>
        <authorList>
            <person name="Weisberg A.J."/>
            <person name="Pearce E."/>
            <person name="Kramer C.G."/>
            <person name="Chang J.H."/>
            <person name="Clarke C.R."/>
        </authorList>
    </citation>
    <scope>NUCLEOTIDE SEQUENCE [LARGE SCALE GENOMIC DNA]</scope>
    <source>
        <strain evidence="3 4">ID09-01A</strain>
    </source>
</reference>
<feature type="signal peptide" evidence="2">
    <location>
        <begin position="1"/>
        <end position="31"/>
    </location>
</feature>
<feature type="region of interest" description="Disordered" evidence="1">
    <location>
        <begin position="71"/>
        <end position="97"/>
    </location>
</feature>
<proteinExistence type="predicted"/>
<evidence type="ECO:0000256" key="1">
    <source>
        <dbReference type="SAM" id="MobiDB-lite"/>
    </source>
</evidence>
<sequence length="385" mass="40177">MRIHPGPLLRRAMVGCCALAALWGPGAPATAAPPPAPSPEAERLAFGQRYRAVQHGGIVRAANSSISCRTPVTAAPSTATPSTAPAPTAPAAAAPSCADARAGRTAVNDDFDMFYIDVDQDPNTYNSSRGEVRLPPGARVSYARLYWGGNLLVGEQKPPKDNGRVLVAEPGGEYKEVLADSVVGHRVARGADAFQASADVTELVRSSGSGLYTVAQVNVAMGRSAAGAWGGWTLMVAYENAAEPLRHLAMWDGFDTLTQGGEQRVRLNGMALPERVRGTVGLVAYNGDRGSRGDSLTVSTGQGPAVALGDAANPRDDVLNSTISEPGARISGRTPAYSNTLGYDSDVLELGDEIRRGGDQLAFRIVSQRDAAWVGALFVAVDAKP</sequence>